<protein>
    <submittedName>
        <fullName evidence="2">Uncharacterized protein</fullName>
    </submittedName>
</protein>
<dbReference type="Proteomes" id="UP000784294">
    <property type="component" value="Unassembled WGS sequence"/>
</dbReference>
<dbReference type="EMBL" id="CAAALY010001504">
    <property type="protein sequence ID" value="VEL07329.1"/>
    <property type="molecule type" value="Genomic_DNA"/>
</dbReference>
<accession>A0A448WAZ3</accession>
<gene>
    <name evidence="2" type="ORF">PXEA_LOCUS769</name>
</gene>
<proteinExistence type="predicted"/>
<evidence type="ECO:0000313" key="3">
    <source>
        <dbReference type="Proteomes" id="UP000784294"/>
    </source>
</evidence>
<dbReference type="AlphaFoldDB" id="A0A448WAZ3"/>
<evidence type="ECO:0000256" key="1">
    <source>
        <dbReference type="SAM" id="MobiDB-lite"/>
    </source>
</evidence>
<organism evidence="2 3">
    <name type="scientific">Protopolystoma xenopodis</name>
    <dbReference type="NCBI Taxonomy" id="117903"/>
    <lineage>
        <taxon>Eukaryota</taxon>
        <taxon>Metazoa</taxon>
        <taxon>Spiralia</taxon>
        <taxon>Lophotrochozoa</taxon>
        <taxon>Platyhelminthes</taxon>
        <taxon>Monogenea</taxon>
        <taxon>Polyopisthocotylea</taxon>
        <taxon>Polystomatidea</taxon>
        <taxon>Polystomatidae</taxon>
        <taxon>Protopolystoma</taxon>
    </lineage>
</organism>
<comment type="caution">
    <text evidence="2">The sequence shown here is derived from an EMBL/GenBank/DDBJ whole genome shotgun (WGS) entry which is preliminary data.</text>
</comment>
<keyword evidence="3" id="KW-1185">Reference proteome</keyword>
<feature type="compositionally biased region" description="Basic and acidic residues" evidence="1">
    <location>
        <begin position="181"/>
        <end position="190"/>
    </location>
</feature>
<feature type="region of interest" description="Disordered" evidence="1">
    <location>
        <begin position="158"/>
        <end position="190"/>
    </location>
</feature>
<evidence type="ECO:0000313" key="2">
    <source>
        <dbReference type="EMBL" id="VEL07329.1"/>
    </source>
</evidence>
<reference evidence="2" key="1">
    <citation type="submission" date="2018-11" db="EMBL/GenBank/DDBJ databases">
        <authorList>
            <consortium name="Pathogen Informatics"/>
        </authorList>
    </citation>
    <scope>NUCLEOTIDE SEQUENCE</scope>
</reference>
<sequence length="206" mass="22698">MRLSLAKSADNCVYFIVRLSEPLPASLTCELSLAVLRARLRVCTPSGLVHIRSAWPAQSPLNWASGTAEATGCEAWRFVFLPTLSDSLMAVMQMQTPLLEIESTQEESQAGADSVVYFQPINAAEGDWRRKLFMTTSPVFTADCRPPDRRGCCYPVKTVQPGTHTTGTTNRAPQVPVSPSDEPHSCRSRDDGLRFLNVTARPDWPS</sequence>
<name>A0A448WAZ3_9PLAT</name>